<feature type="transmembrane region" description="Helical" evidence="1">
    <location>
        <begin position="16"/>
        <end position="35"/>
    </location>
</feature>
<evidence type="ECO:0000256" key="1">
    <source>
        <dbReference type="SAM" id="Phobius"/>
    </source>
</evidence>
<keyword evidence="1" id="KW-0812">Transmembrane</keyword>
<evidence type="ECO:0000313" key="2">
    <source>
        <dbReference type="EMBL" id="WIF97171.1"/>
    </source>
</evidence>
<proteinExistence type="predicted"/>
<protein>
    <submittedName>
        <fullName evidence="2">DUF1294 domain-containing protein</fullName>
    </submittedName>
</protein>
<organism evidence="2 3">
    <name type="scientific">Pontibacillus chungwhensis</name>
    <dbReference type="NCBI Taxonomy" id="265426"/>
    <lineage>
        <taxon>Bacteria</taxon>
        <taxon>Bacillati</taxon>
        <taxon>Bacillota</taxon>
        <taxon>Bacilli</taxon>
        <taxon>Bacillales</taxon>
        <taxon>Bacillaceae</taxon>
        <taxon>Pontibacillus</taxon>
    </lineage>
</organism>
<keyword evidence="1" id="KW-1133">Transmembrane helix</keyword>
<sequence length="105" mass="12335">MAFLCLKIEKKRKRGINMWSMLLWYVIAVNVIALIQMQQDKSRAIKEEWRISEKQLWVVTLIGGSLGTFLGMKWFRHKTKHRAFVIGVPAALIVHVLLALYVWLR</sequence>
<keyword evidence="1" id="KW-0472">Membrane</keyword>
<evidence type="ECO:0000313" key="3">
    <source>
        <dbReference type="Proteomes" id="UP001236652"/>
    </source>
</evidence>
<feature type="transmembrane region" description="Helical" evidence="1">
    <location>
        <begin position="84"/>
        <end position="104"/>
    </location>
</feature>
<gene>
    <name evidence="2" type="ORF">QNI29_15690</name>
</gene>
<dbReference type="EMBL" id="CP126446">
    <property type="protein sequence ID" value="WIF97171.1"/>
    <property type="molecule type" value="Genomic_DNA"/>
</dbReference>
<reference evidence="2 3" key="1">
    <citation type="submission" date="2023-05" db="EMBL/GenBank/DDBJ databases">
        <title>Comparative genomics reveals the evidence of polycyclic aromatic hydrocarbons degradation in moderately halophilic genus Pontibacillus.</title>
        <authorList>
            <person name="Yang H."/>
            <person name="Qian Z."/>
        </authorList>
    </citation>
    <scope>NUCLEOTIDE SEQUENCE [LARGE SCALE GENOMIC DNA]</scope>
    <source>
        <strain evidence="3">HN14</strain>
    </source>
</reference>
<dbReference type="Pfam" id="PF06961">
    <property type="entry name" value="DUF1294"/>
    <property type="match status" value="1"/>
</dbReference>
<feature type="transmembrane region" description="Helical" evidence="1">
    <location>
        <begin position="55"/>
        <end position="72"/>
    </location>
</feature>
<dbReference type="RefSeq" id="WP_284526569.1">
    <property type="nucleotide sequence ID" value="NZ_CP126446.1"/>
</dbReference>
<name>A0ABY8UWR0_9BACI</name>
<accession>A0ABY8UWR0</accession>
<dbReference type="InterPro" id="IPR010718">
    <property type="entry name" value="DUF1294"/>
</dbReference>
<keyword evidence="3" id="KW-1185">Reference proteome</keyword>
<dbReference type="Proteomes" id="UP001236652">
    <property type="component" value="Chromosome"/>
</dbReference>